<feature type="chain" id="PRO_5026994238" description="gamma-glutamylcyclotransferase" evidence="5">
    <location>
        <begin position="17"/>
        <end position="211"/>
    </location>
</feature>
<dbReference type="Gene3D" id="3.10.490.10">
    <property type="entry name" value="Gamma-glutamyl cyclotransferase-like"/>
    <property type="match status" value="1"/>
</dbReference>
<dbReference type="PANTHER" id="PTHR12935">
    <property type="entry name" value="GAMMA-GLUTAMYLCYCLOTRANSFERASE"/>
    <property type="match status" value="1"/>
</dbReference>
<protein>
    <recommendedName>
        <fullName evidence="1">gamma-glutamylcyclotransferase</fullName>
        <ecNumber evidence="1">4.3.2.9</ecNumber>
    </recommendedName>
</protein>
<reference evidence="7" key="1">
    <citation type="submission" date="2025-08" db="UniProtKB">
        <authorList>
            <consortium name="RefSeq"/>
        </authorList>
    </citation>
    <scope>IDENTIFICATION</scope>
    <source>
        <strain evidence="7">15085-1641.00</strain>
        <tissue evidence="7">Whole body</tissue>
    </source>
</reference>
<dbReference type="Proteomes" id="UP000504633">
    <property type="component" value="Unplaced"/>
</dbReference>
<proteinExistence type="predicted"/>
<evidence type="ECO:0000313" key="6">
    <source>
        <dbReference type="Proteomes" id="UP000504633"/>
    </source>
</evidence>
<name>A0A6J1LS13_DROHY</name>
<dbReference type="RefSeq" id="XP_023170613.2">
    <property type="nucleotide sequence ID" value="XM_023314845.2"/>
</dbReference>
<dbReference type="InterPro" id="IPR036568">
    <property type="entry name" value="GGCT-like_sf"/>
</dbReference>
<evidence type="ECO:0000256" key="2">
    <source>
        <dbReference type="ARBA" id="ARBA00023239"/>
    </source>
</evidence>
<keyword evidence="6" id="KW-1185">Reference proteome</keyword>
<dbReference type="OMA" id="QPEGNVH"/>
<organism evidence="6 7">
    <name type="scientific">Drosophila hydei</name>
    <name type="common">Fruit fly</name>
    <dbReference type="NCBI Taxonomy" id="7224"/>
    <lineage>
        <taxon>Eukaryota</taxon>
        <taxon>Metazoa</taxon>
        <taxon>Ecdysozoa</taxon>
        <taxon>Arthropoda</taxon>
        <taxon>Hexapoda</taxon>
        <taxon>Insecta</taxon>
        <taxon>Pterygota</taxon>
        <taxon>Neoptera</taxon>
        <taxon>Endopterygota</taxon>
        <taxon>Diptera</taxon>
        <taxon>Brachycera</taxon>
        <taxon>Muscomorpha</taxon>
        <taxon>Ephydroidea</taxon>
        <taxon>Drosophilidae</taxon>
        <taxon>Drosophila</taxon>
    </lineage>
</organism>
<dbReference type="InterPro" id="IPR013024">
    <property type="entry name" value="GGCT-like"/>
</dbReference>
<evidence type="ECO:0000256" key="1">
    <source>
        <dbReference type="ARBA" id="ARBA00012346"/>
    </source>
</evidence>
<dbReference type="AlphaFoldDB" id="A0A6J1LS13"/>
<dbReference type="CDD" id="cd06661">
    <property type="entry name" value="GGCT_like"/>
    <property type="match status" value="1"/>
</dbReference>
<feature type="active site" description="Proton acceptor" evidence="3">
    <location>
        <position position="110"/>
    </location>
</feature>
<evidence type="ECO:0000313" key="7">
    <source>
        <dbReference type="RefSeq" id="XP_023170613.2"/>
    </source>
</evidence>
<dbReference type="KEGG" id="dhe:111599245"/>
<evidence type="ECO:0000256" key="3">
    <source>
        <dbReference type="PIRSR" id="PIRSR617939-1"/>
    </source>
</evidence>
<feature type="signal peptide" evidence="5">
    <location>
        <begin position="1"/>
        <end position="16"/>
    </location>
</feature>
<dbReference type="PANTHER" id="PTHR12935:SF0">
    <property type="entry name" value="GAMMA-GLUTAMYLCYCLOTRANSFERASE"/>
    <property type="match status" value="1"/>
</dbReference>
<feature type="binding site" evidence="4">
    <location>
        <position position="166"/>
    </location>
    <ligand>
        <name>substrate</name>
    </ligand>
</feature>
<feature type="binding site" evidence="4">
    <location>
        <begin position="35"/>
        <end position="40"/>
    </location>
    <ligand>
        <name>substrate</name>
    </ligand>
</feature>
<dbReference type="Pfam" id="PF13772">
    <property type="entry name" value="AIG2_2"/>
    <property type="match status" value="1"/>
</dbReference>
<evidence type="ECO:0000256" key="4">
    <source>
        <dbReference type="PIRSR" id="PIRSR617939-2"/>
    </source>
</evidence>
<dbReference type="InterPro" id="IPR017939">
    <property type="entry name" value="G-Glutamylcylcotransferase"/>
</dbReference>
<dbReference type="GeneID" id="111599245"/>
<dbReference type="SUPFAM" id="SSF110857">
    <property type="entry name" value="Gamma-glutamyl cyclotransferase-like"/>
    <property type="match status" value="1"/>
</dbReference>
<keyword evidence="5" id="KW-0732">Signal</keyword>
<gene>
    <name evidence="7" type="primary">LOC111599245</name>
</gene>
<accession>A0A6J1LS13</accession>
<keyword evidence="2" id="KW-0456">Lyase</keyword>
<dbReference type="EC" id="4.3.2.9" evidence="1"/>
<evidence type="ECO:0000256" key="5">
    <source>
        <dbReference type="SAM" id="SignalP"/>
    </source>
</evidence>
<dbReference type="GO" id="GO:0003839">
    <property type="term" value="F:gamma-glutamylcyclotransferase activity"/>
    <property type="evidence" value="ECO:0007669"/>
    <property type="project" value="UniProtKB-EC"/>
</dbReference>
<dbReference type="OrthoDB" id="2924818at2759"/>
<sequence length="211" mass="23532">MNTVIALILLFAAARGAQLNVNKLLPEVHDDKFYYFGFGSNMLAKRIHIQNPTAQLVGPATLADYRLDFATISNRWNGAVATIVPTANALTWGALWDIELTNLADIDDQEGVHLNLYRPITVHVKLHGNGTEISARAYVLVQQPEGNVHGIQDSIVPEDRKPSKTYLQVLVKGAIESGVPLEYVNWLKNIKHNNITVKEFERLLQLESVKL</sequence>